<dbReference type="GO" id="GO:0006352">
    <property type="term" value="P:DNA-templated transcription initiation"/>
    <property type="evidence" value="ECO:0007669"/>
    <property type="project" value="InterPro"/>
</dbReference>
<dbReference type="InterPro" id="IPR039425">
    <property type="entry name" value="RNA_pol_sigma-70-like"/>
</dbReference>
<keyword evidence="4" id="KW-0804">Transcription</keyword>
<dbReference type="Proteomes" id="UP000190188">
    <property type="component" value="Unassembled WGS sequence"/>
</dbReference>
<name>A0A1T2X300_9BACL</name>
<dbReference type="Gene3D" id="1.10.10.10">
    <property type="entry name" value="Winged helix-like DNA-binding domain superfamily/Winged helix DNA-binding domain"/>
    <property type="match status" value="1"/>
</dbReference>
<gene>
    <name evidence="7" type="ORF">BVG16_26290</name>
</gene>
<dbReference type="SUPFAM" id="SSF88659">
    <property type="entry name" value="Sigma3 and sigma4 domains of RNA polymerase sigma factors"/>
    <property type="match status" value="1"/>
</dbReference>
<dbReference type="PANTHER" id="PTHR43133">
    <property type="entry name" value="RNA POLYMERASE ECF-TYPE SIGMA FACTO"/>
    <property type="match status" value="1"/>
</dbReference>
<proteinExistence type="inferred from homology"/>
<comment type="caution">
    <text evidence="7">The sequence shown here is derived from an EMBL/GenBank/DDBJ whole genome shotgun (WGS) entry which is preliminary data.</text>
</comment>
<dbReference type="InterPro" id="IPR036388">
    <property type="entry name" value="WH-like_DNA-bd_sf"/>
</dbReference>
<dbReference type="InterPro" id="IPR013324">
    <property type="entry name" value="RNA_pol_sigma_r3/r4-like"/>
</dbReference>
<dbReference type="NCBIfam" id="TIGR02937">
    <property type="entry name" value="sigma70-ECF"/>
    <property type="match status" value="1"/>
</dbReference>
<dbReference type="AlphaFoldDB" id="A0A1T2X300"/>
<dbReference type="STRING" id="1324314.BVG16_26290"/>
<dbReference type="CDD" id="cd06171">
    <property type="entry name" value="Sigma70_r4"/>
    <property type="match status" value="1"/>
</dbReference>
<dbReference type="GO" id="GO:0016987">
    <property type="term" value="F:sigma factor activity"/>
    <property type="evidence" value="ECO:0007669"/>
    <property type="project" value="UniProtKB-KW"/>
</dbReference>
<dbReference type="SUPFAM" id="SSF88946">
    <property type="entry name" value="Sigma2 domain of RNA polymerase sigma factors"/>
    <property type="match status" value="1"/>
</dbReference>
<protein>
    <recommendedName>
        <fullName evidence="9">RNA polymerase subunit sigma</fullName>
    </recommendedName>
</protein>
<keyword evidence="2" id="KW-0805">Transcription regulation</keyword>
<dbReference type="InterPro" id="IPR013325">
    <property type="entry name" value="RNA_pol_sigma_r2"/>
</dbReference>
<feature type="domain" description="RNA polymerase sigma-70 region 2" evidence="5">
    <location>
        <begin position="12"/>
        <end position="77"/>
    </location>
</feature>
<comment type="similarity">
    <text evidence="1">Belongs to the sigma-70 factor family. ECF subfamily.</text>
</comment>
<dbReference type="InterPro" id="IPR014284">
    <property type="entry name" value="RNA_pol_sigma-70_dom"/>
</dbReference>
<dbReference type="InterPro" id="IPR013249">
    <property type="entry name" value="RNA_pol_sigma70_r4_t2"/>
</dbReference>
<sequence>MLPEELEQWSDRYAQRLVRLAYTYSRDWGSAEDRVQDAFLKAYQVRHQYRAERGELFSWLAKIVINECRMMVRRSWRERVMDILPERSSESTEDLYLAHLSKQQIYQTVLELPEFVRTPIVLHYYEDLSVEEIAQIIGKPSGTIKSRLWRGRARLRQMLEEEHAHGPSHQTIEKLL</sequence>
<dbReference type="Gene3D" id="1.10.1740.10">
    <property type="match status" value="1"/>
</dbReference>
<keyword evidence="3" id="KW-0731">Sigma factor</keyword>
<dbReference type="EMBL" id="MSZX01000013">
    <property type="protein sequence ID" value="OPA73953.1"/>
    <property type="molecule type" value="Genomic_DNA"/>
</dbReference>
<evidence type="ECO:0008006" key="9">
    <source>
        <dbReference type="Google" id="ProtNLM"/>
    </source>
</evidence>
<dbReference type="Pfam" id="PF04542">
    <property type="entry name" value="Sigma70_r2"/>
    <property type="match status" value="1"/>
</dbReference>
<keyword evidence="8" id="KW-1185">Reference proteome</keyword>
<dbReference type="PANTHER" id="PTHR43133:SF51">
    <property type="entry name" value="RNA POLYMERASE SIGMA FACTOR"/>
    <property type="match status" value="1"/>
</dbReference>
<reference evidence="7 8" key="1">
    <citation type="submission" date="2017-01" db="EMBL/GenBank/DDBJ databases">
        <title>Genome analysis of Paenibacillus selenitrireducens ES3-24.</title>
        <authorList>
            <person name="Xu D."/>
            <person name="Yao R."/>
            <person name="Zheng S."/>
        </authorList>
    </citation>
    <scope>NUCLEOTIDE SEQUENCE [LARGE SCALE GENOMIC DNA]</scope>
    <source>
        <strain evidence="7 8">ES3-24</strain>
    </source>
</reference>
<evidence type="ECO:0000259" key="6">
    <source>
        <dbReference type="Pfam" id="PF08281"/>
    </source>
</evidence>
<dbReference type="RefSeq" id="WP_158081804.1">
    <property type="nucleotide sequence ID" value="NZ_MSZX01000013.1"/>
</dbReference>
<evidence type="ECO:0000313" key="7">
    <source>
        <dbReference type="EMBL" id="OPA73953.1"/>
    </source>
</evidence>
<feature type="domain" description="RNA polymerase sigma factor 70 region 4 type 2" evidence="6">
    <location>
        <begin position="103"/>
        <end position="155"/>
    </location>
</feature>
<evidence type="ECO:0000256" key="1">
    <source>
        <dbReference type="ARBA" id="ARBA00010641"/>
    </source>
</evidence>
<evidence type="ECO:0000256" key="4">
    <source>
        <dbReference type="ARBA" id="ARBA00023163"/>
    </source>
</evidence>
<evidence type="ECO:0000256" key="3">
    <source>
        <dbReference type="ARBA" id="ARBA00023082"/>
    </source>
</evidence>
<accession>A0A1T2X300</accession>
<dbReference type="OrthoDB" id="9794508at2"/>
<evidence type="ECO:0000313" key="8">
    <source>
        <dbReference type="Proteomes" id="UP000190188"/>
    </source>
</evidence>
<evidence type="ECO:0000256" key="2">
    <source>
        <dbReference type="ARBA" id="ARBA00023015"/>
    </source>
</evidence>
<dbReference type="GO" id="GO:0003677">
    <property type="term" value="F:DNA binding"/>
    <property type="evidence" value="ECO:0007669"/>
    <property type="project" value="InterPro"/>
</dbReference>
<dbReference type="Pfam" id="PF08281">
    <property type="entry name" value="Sigma70_r4_2"/>
    <property type="match status" value="1"/>
</dbReference>
<evidence type="ECO:0000259" key="5">
    <source>
        <dbReference type="Pfam" id="PF04542"/>
    </source>
</evidence>
<organism evidence="7 8">
    <name type="scientific">Paenibacillus selenitireducens</name>
    <dbReference type="NCBI Taxonomy" id="1324314"/>
    <lineage>
        <taxon>Bacteria</taxon>
        <taxon>Bacillati</taxon>
        <taxon>Bacillota</taxon>
        <taxon>Bacilli</taxon>
        <taxon>Bacillales</taxon>
        <taxon>Paenibacillaceae</taxon>
        <taxon>Paenibacillus</taxon>
    </lineage>
</organism>
<dbReference type="InterPro" id="IPR007627">
    <property type="entry name" value="RNA_pol_sigma70_r2"/>
</dbReference>